<protein>
    <submittedName>
        <fullName evidence="2">Uncharacterized protein</fullName>
    </submittedName>
</protein>
<feature type="compositionally biased region" description="Low complexity" evidence="1">
    <location>
        <begin position="71"/>
        <end position="83"/>
    </location>
</feature>
<keyword evidence="3" id="KW-1185">Reference proteome</keyword>
<dbReference type="EMBL" id="KK914743">
    <property type="protein sequence ID" value="KDP29568.1"/>
    <property type="molecule type" value="Genomic_DNA"/>
</dbReference>
<feature type="compositionally biased region" description="Basic and acidic residues" evidence="1">
    <location>
        <begin position="125"/>
        <end position="141"/>
    </location>
</feature>
<organism evidence="2 3">
    <name type="scientific">Jatropha curcas</name>
    <name type="common">Barbados nut</name>
    <dbReference type="NCBI Taxonomy" id="180498"/>
    <lineage>
        <taxon>Eukaryota</taxon>
        <taxon>Viridiplantae</taxon>
        <taxon>Streptophyta</taxon>
        <taxon>Embryophyta</taxon>
        <taxon>Tracheophyta</taxon>
        <taxon>Spermatophyta</taxon>
        <taxon>Magnoliopsida</taxon>
        <taxon>eudicotyledons</taxon>
        <taxon>Gunneridae</taxon>
        <taxon>Pentapetalae</taxon>
        <taxon>rosids</taxon>
        <taxon>fabids</taxon>
        <taxon>Malpighiales</taxon>
        <taxon>Euphorbiaceae</taxon>
        <taxon>Crotonoideae</taxon>
        <taxon>Jatropheae</taxon>
        <taxon>Jatropha</taxon>
    </lineage>
</organism>
<evidence type="ECO:0000313" key="3">
    <source>
        <dbReference type="Proteomes" id="UP000027138"/>
    </source>
</evidence>
<accession>A0A067K3B9</accession>
<dbReference type="Proteomes" id="UP000027138">
    <property type="component" value="Unassembled WGS sequence"/>
</dbReference>
<reference evidence="2 3" key="1">
    <citation type="journal article" date="2014" name="PLoS ONE">
        <title>Global Analysis of Gene Expression Profiles in Physic Nut (Jatropha curcas L.) Seedlings Exposed to Salt Stress.</title>
        <authorList>
            <person name="Zhang L."/>
            <person name="Zhang C."/>
            <person name="Wu P."/>
            <person name="Chen Y."/>
            <person name="Li M."/>
            <person name="Jiang H."/>
            <person name="Wu G."/>
        </authorList>
    </citation>
    <scope>NUCLEOTIDE SEQUENCE [LARGE SCALE GENOMIC DNA]</scope>
    <source>
        <strain evidence="3">cv. GZQX0401</strain>
        <tissue evidence="2">Young leaves</tissue>
    </source>
</reference>
<gene>
    <name evidence="2" type="ORF">JCGZ_19281</name>
</gene>
<dbReference type="AlphaFoldDB" id="A0A067K3B9"/>
<feature type="region of interest" description="Disordered" evidence="1">
    <location>
        <begin position="64"/>
        <end position="141"/>
    </location>
</feature>
<evidence type="ECO:0000313" key="2">
    <source>
        <dbReference type="EMBL" id="KDP29568.1"/>
    </source>
</evidence>
<evidence type="ECO:0000256" key="1">
    <source>
        <dbReference type="SAM" id="MobiDB-lite"/>
    </source>
</evidence>
<sequence length="141" mass="15608">MRNNRDWMYWRFEASQFYCGSAAQASTASAGPQPEHIAKQFTELRARVDDQQRQIAELRAHVMRLSGEPGASTSSSDPAPTTDRNVSTSQQRPLPAPDPDAANNTLVTPPDTTTHPRGIPPGDPTSDRANEQQRRFDFGPF</sequence>
<name>A0A067K3B9_JATCU</name>
<feature type="compositionally biased region" description="Polar residues" evidence="1">
    <location>
        <begin position="105"/>
        <end position="115"/>
    </location>
</feature>
<proteinExistence type="predicted"/>